<dbReference type="Proteomes" id="UP000245207">
    <property type="component" value="Unassembled WGS sequence"/>
</dbReference>
<protein>
    <submittedName>
        <fullName evidence="1">Uncharacterized protein</fullName>
    </submittedName>
</protein>
<name>A0A2U1P9I9_ARTAN</name>
<dbReference type="EMBL" id="PKPP01001474">
    <property type="protein sequence ID" value="PWA82423.1"/>
    <property type="molecule type" value="Genomic_DNA"/>
</dbReference>
<reference evidence="1 2" key="1">
    <citation type="journal article" date="2018" name="Mol. Plant">
        <title>The genome of Artemisia annua provides insight into the evolution of Asteraceae family and artemisinin biosynthesis.</title>
        <authorList>
            <person name="Shen Q."/>
            <person name="Zhang L."/>
            <person name="Liao Z."/>
            <person name="Wang S."/>
            <person name="Yan T."/>
            <person name="Shi P."/>
            <person name="Liu M."/>
            <person name="Fu X."/>
            <person name="Pan Q."/>
            <person name="Wang Y."/>
            <person name="Lv Z."/>
            <person name="Lu X."/>
            <person name="Zhang F."/>
            <person name="Jiang W."/>
            <person name="Ma Y."/>
            <person name="Chen M."/>
            <person name="Hao X."/>
            <person name="Li L."/>
            <person name="Tang Y."/>
            <person name="Lv G."/>
            <person name="Zhou Y."/>
            <person name="Sun X."/>
            <person name="Brodelius P.E."/>
            <person name="Rose J.K.C."/>
            <person name="Tang K."/>
        </authorList>
    </citation>
    <scope>NUCLEOTIDE SEQUENCE [LARGE SCALE GENOMIC DNA]</scope>
    <source>
        <strain evidence="2">cv. Huhao1</strain>
        <tissue evidence="1">Leaf</tissue>
    </source>
</reference>
<dbReference type="AlphaFoldDB" id="A0A2U1P9I9"/>
<sequence>MQVAERECHQMRVFERRKYWMTNENSRSCTQFRIGTPAPKFNLRNFQELSRIREVYWREVGQNEKSYLREGVEIKRKKRQRREELRGIEEIYKLEGGENEKSYLREDGETKRKKRILYPTQKSCLYRYL</sequence>
<proteinExistence type="predicted"/>
<accession>A0A2U1P9I9</accession>
<organism evidence="1 2">
    <name type="scientific">Artemisia annua</name>
    <name type="common">Sweet wormwood</name>
    <dbReference type="NCBI Taxonomy" id="35608"/>
    <lineage>
        <taxon>Eukaryota</taxon>
        <taxon>Viridiplantae</taxon>
        <taxon>Streptophyta</taxon>
        <taxon>Embryophyta</taxon>
        <taxon>Tracheophyta</taxon>
        <taxon>Spermatophyta</taxon>
        <taxon>Magnoliopsida</taxon>
        <taxon>eudicotyledons</taxon>
        <taxon>Gunneridae</taxon>
        <taxon>Pentapetalae</taxon>
        <taxon>asterids</taxon>
        <taxon>campanulids</taxon>
        <taxon>Asterales</taxon>
        <taxon>Asteraceae</taxon>
        <taxon>Asteroideae</taxon>
        <taxon>Anthemideae</taxon>
        <taxon>Artemisiinae</taxon>
        <taxon>Artemisia</taxon>
    </lineage>
</organism>
<evidence type="ECO:0000313" key="2">
    <source>
        <dbReference type="Proteomes" id="UP000245207"/>
    </source>
</evidence>
<keyword evidence="2" id="KW-1185">Reference proteome</keyword>
<evidence type="ECO:0000313" key="1">
    <source>
        <dbReference type="EMBL" id="PWA82423.1"/>
    </source>
</evidence>
<gene>
    <name evidence="1" type="ORF">CTI12_AA076720</name>
</gene>
<comment type="caution">
    <text evidence="1">The sequence shown here is derived from an EMBL/GenBank/DDBJ whole genome shotgun (WGS) entry which is preliminary data.</text>
</comment>